<feature type="region of interest" description="Disordered" evidence="1">
    <location>
        <begin position="155"/>
        <end position="185"/>
    </location>
</feature>
<feature type="compositionally biased region" description="Polar residues" evidence="1">
    <location>
        <begin position="404"/>
        <end position="422"/>
    </location>
</feature>
<name>A0A811KGB6_9BILA</name>
<feature type="compositionally biased region" description="Basic and acidic residues" evidence="1">
    <location>
        <begin position="1"/>
        <end position="26"/>
    </location>
</feature>
<dbReference type="Proteomes" id="UP000783686">
    <property type="component" value="Unassembled WGS sequence"/>
</dbReference>
<proteinExistence type="predicted"/>
<feature type="compositionally biased region" description="Basic and acidic residues" evidence="1">
    <location>
        <begin position="308"/>
        <end position="321"/>
    </location>
</feature>
<dbReference type="AlphaFoldDB" id="A0A811KGB6"/>
<evidence type="ECO:0000256" key="1">
    <source>
        <dbReference type="SAM" id="MobiDB-lite"/>
    </source>
</evidence>
<feature type="region of interest" description="Disordered" evidence="1">
    <location>
        <begin position="352"/>
        <end position="373"/>
    </location>
</feature>
<protein>
    <submittedName>
        <fullName evidence="2">Uncharacterized protein</fullName>
    </submittedName>
</protein>
<feature type="region of interest" description="Disordered" evidence="1">
    <location>
        <begin position="404"/>
        <end position="503"/>
    </location>
</feature>
<gene>
    <name evidence="2" type="ORF">BOKJ2_LOCUS5551</name>
</gene>
<feature type="region of interest" description="Disordered" evidence="1">
    <location>
        <begin position="80"/>
        <end position="126"/>
    </location>
</feature>
<feature type="compositionally biased region" description="Polar residues" evidence="1">
    <location>
        <begin position="432"/>
        <end position="442"/>
    </location>
</feature>
<dbReference type="EMBL" id="CAJFDH010000003">
    <property type="protein sequence ID" value="CAD5214354.1"/>
    <property type="molecule type" value="Genomic_DNA"/>
</dbReference>
<feature type="compositionally biased region" description="Basic and acidic residues" evidence="1">
    <location>
        <begin position="166"/>
        <end position="179"/>
    </location>
</feature>
<evidence type="ECO:0000313" key="2">
    <source>
        <dbReference type="EMBL" id="CAD5214354.1"/>
    </source>
</evidence>
<feature type="compositionally biased region" description="Polar residues" evidence="1">
    <location>
        <begin position="32"/>
        <end position="43"/>
    </location>
</feature>
<feature type="compositionally biased region" description="Low complexity" evidence="1">
    <location>
        <begin position="80"/>
        <end position="101"/>
    </location>
</feature>
<feature type="compositionally biased region" description="Low complexity" evidence="1">
    <location>
        <begin position="115"/>
        <end position="124"/>
    </location>
</feature>
<feature type="region of interest" description="Disordered" evidence="1">
    <location>
        <begin position="255"/>
        <end position="333"/>
    </location>
</feature>
<accession>A0A811KGB6</accession>
<comment type="caution">
    <text evidence="2">The sequence shown here is derived from an EMBL/GenBank/DDBJ whole genome shotgun (WGS) entry which is preliminary data.</text>
</comment>
<reference evidence="2" key="1">
    <citation type="submission" date="2020-09" db="EMBL/GenBank/DDBJ databases">
        <authorList>
            <person name="Kikuchi T."/>
        </authorList>
    </citation>
    <scope>NUCLEOTIDE SEQUENCE</scope>
    <source>
        <strain evidence="2">SH1</strain>
    </source>
</reference>
<feature type="compositionally biased region" description="Basic and acidic residues" evidence="1">
    <location>
        <begin position="352"/>
        <end position="362"/>
    </location>
</feature>
<feature type="compositionally biased region" description="Basic and acidic residues" evidence="1">
    <location>
        <begin position="490"/>
        <end position="503"/>
    </location>
</feature>
<feature type="region of interest" description="Disordered" evidence="1">
    <location>
        <begin position="1"/>
        <end position="43"/>
    </location>
</feature>
<feature type="compositionally biased region" description="Low complexity" evidence="1">
    <location>
        <begin position="457"/>
        <end position="475"/>
    </location>
</feature>
<sequence length="503" mass="55817">MSDVPYGEKGKVGEGERSIKCSERPETIAAAQDTTHQSLHTKQPVSIAQSVPLYLKVPTTTSSITRTRPSSVRLRILQKPTTTSTLSPTTSSSLVSPFTSSGKTLPTTSAASGFPTTSTALDTPTTPPVHQLTEVIIHLQSNPHDSVAIQPSLLPKKVQSSQELAPEQRKRLDSAERKLGTSTSPVFYRSRPRAATDPYKVKPIISLDLEDLKGSRDSEGKEEGLKSLSGAYRNISGSEGNTNIDKGFTESHKFNTEEKKCSDNQYQPSEAHNKTRRPTLEQIDPFQHISIDIPEENGDSRQFTRRKNPNDDSEAYREKPPQKLSKPQLYGNRPVDVTSVQSINPEELLHRQVESSEPEKLQILKPPPYQNPTPWLQVTPVSDSDSITEAESDIEKFLENLANSRRPSNLSSFENSRPSTFSYLKPAHRSESVSPSLSTQSRRILKDSGDKKRKQRSVSVASYSTRRRVSTTPTTFSLPTNLRKQSVAVESEKEGEDKEVRVS</sequence>
<organism evidence="2 3">
    <name type="scientific">Bursaphelenchus okinawaensis</name>
    <dbReference type="NCBI Taxonomy" id="465554"/>
    <lineage>
        <taxon>Eukaryota</taxon>
        <taxon>Metazoa</taxon>
        <taxon>Ecdysozoa</taxon>
        <taxon>Nematoda</taxon>
        <taxon>Chromadorea</taxon>
        <taxon>Rhabditida</taxon>
        <taxon>Tylenchina</taxon>
        <taxon>Tylenchomorpha</taxon>
        <taxon>Aphelenchoidea</taxon>
        <taxon>Aphelenchoididae</taxon>
        <taxon>Bursaphelenchus</taxon>
    </lineage>
</organism>
<feature type="compositionally biased region" description="Polar residues" evidence="1">
    <location>
        <begin position="102"/>
        <end position="111"/>
    </location>
</feature>
<evidence type="ECO:0000313" key="3">
    <source>
        <dbReference type="Proteomes" id="UP000614601"/>
    </source>
</evidence>
<dbReference type="EMBL" id="CAJFCW020000003">
    <property type="protein sequence ID" value="CAG9102598.1"/>
    <property type="molecule type" value="Genomic_DNA"/>
</dbReference>
<keyword evidence="3" id="KW-1185">Reference proteome</keyword>
<dbReference type="Proteomes" id="UP000614601">
    <property type="component" value="Unassembled WGS sequence"/>
</dbReference>